<evidence type="ECO:0000256" key="1">
    <source>
        <dbReference type="SAM" id="MobiDB-lite"/>
    </source>
</evidence>
<feature type="compositionally biased region" description="Polar residues" evidence="1">
    <location>
        <begin position="194"/>
        <end position="205"/>
    </location>
</feature>
<dbReference type="AlphaFoldDB" id="A0A811SAY8"/>
<proteinExistence type="predicted"/>
<dbReference type="EMBL" id="CAJGYO010000019">
    <property type="protein sequence ID" value="CAD6338642.1"/>
    <property type="molecule type" value="Genomic_DNA"/>
</dbReference>
<dbReference type="Proteomes" id="UP000604825">
    <property type="component" value="Unassembled WGS sequence"/>
</dbReference>
<gene>
    <name evidence="2" type="ORF">NCGR_LOCUS62740</name>
</gene>
<reference evidence="2" key="1">
    <citation type="submission" date="2020-10" db="EMBL/GenBank/DDBJ databases">
        <authorList>
            <person name="Han B."/>
            <person name="Lu T."/>
            <person name="Zhao Q."/>
            <person name="Huang X."/>
            <person name="Zhao Y."/>
        </authorList>
    </citation>
    <scope>NUCLEOTIDE SEQUENCE</scope>
</reference>
<evidence type="ECO:0000313" key="2">
    <source>
        <dbReference type="EMBL" id="CAD6338642.1"/>
    </source>
</evidence>
<organism evidence="2 3">
    <name type="scientific">Miscanthus lutarioriparius</name>
    <dbReference type="NCBI Taxonomy" id="422564"/>
    <lineage>
        <taxon>Eukaryota</taxon>
        <taxon>Viridiplantae</taxon>
        <taxon>Streptophyta</taxon>
        <taxon>Embryophyta</taxon>
        <taxon>Tracheophyta</taxon>
        <taxon>Spermatophyta</taxon>
        <taxon>Magnoliopsida</taxon>
        <taxon>Liliopsida</taxon>
        <taxon>Poales</taxon>
        <taxon>Poaceae</taxon>
        <taxon>PACMAD clade</taxon>
        <taxon>Panicoideae</taxon>
        <taxon>Andropogonodae</taxon>
        <taxon>Andropogoneae</taxon>
        <taxon>Saccharinae</taxon>
        <taxon>Miscanthus</taxon>
    </lineage>
</organism>
<sequence length="233" mass="25543">MDRFPLLDPRFDEHHRARRIENGEVLNVLRPMTHEASTTMVYDERRLQLRPAWTEQDIADIASEDEGNNPYDQATREGRQVEIAPVLARASTEIMRTVAEQGRALMIPVGDPDEASMLRQHIQLGAGPSTAHVGGTSSSHGAHVGGTSSYGAATSAEGGQGHGPYDDEDDEGQGEYYEHEYDEIGMSHLEDAPQGTQGPSGSGRPQRTLRPVDRYTPGKREIKVKRSIGEGTN</sequence>
<keyword evidence="3" id="KW-1185">Reference proteome</keyword>
<accession>A0A811SAY8</accession>
<evidence type="ECO:0000313" key="3">
    <source>
        <dbReference type="Proteomes" id="UP000604825"/>
    </source>
</evidence>
<feature type="compositionally biased region" description="Polar residues" evidence="1">
    <location>
        <begin position="135"/>
        <end position="152"/>
    </location>
</feature>
<feature type="region of interest" description="Disordered" evidence="1">
    <location>
        <begin position="127"/>
        <end position="233"/>
    </location>
</feature>
<feature type="compositionally biased region" description="Basic and acidic residues" evidence="1">
    <location>
        <begin position="210"/>
        <end position="221"/>
    </location>
</feature>
<name>A0A811SAY8_9POAL</name>
<protein>
    <submittedName>
        <fullName evidence="2">Uncharacterized protein</fullName>
    </submittedName>
</protein>
<comment type="caution">
    <text evidence="2">The sequence shown here is derived from an EMBL/GenBank/DDBJ whole genome shotgun (WGS) entry which is preliminary data.</text>
</comment>